<keyword evidence="1" id="KW-1133">Transmembrane helix</keyword>
<accession>A0A1W1Y8R3</accession>
<protein>
    <submittedName>
        <fullName evidence="2">Uncharacterized protein</fullName>
    </submittedName>
</protein>
<feature type="transmembrane region" description="Helical" evidence="1">
    <location>
        <begin position="7"/>
        <end position="25"/>
    </location>
</feature>
<evidence type="ECO:0000256" key="1">
    <source>
        <dbReference type="SAM" id="Phobius"/>
    </source>
</evidence>
<dbReference type="OrthoDB" id="1446720at2"/>
<feature type="transmembrane region" description="Helical" evidence="1">
    <location>
        <begin position="45"/>
        <end position="64"/>
    </location>
</feature>
<keyword evidence="3" id="KW-1185">Reference proteome</keyword>
<name>A0A1W1Y8R3_9FLAO</name>
<dbReference type="Proteomes" id="UP000192393">
    <property type="component" value="Unassembled WGS sequence"/>
</dbReference>
<keyword evidence="1" id="KW-0472">Membrane</keyword>
<dbReference type="EMBL" id="FWXS01000001">
    <property type="protein sequence ID" value="SMC32547.1"/>
    <property type="molecule type" value="Genomic_DNA"/>
</dbReference>
<dbReference type="RefSeq" id="WP_084015312.1">
    <property type="nucleotide sequence ID" value="NZ_FWXS01000001.1"/>
</dbReference>
<gene>
    <name evidence="2" type="ORF">SAMN06296427_10192</name>
</gene>
<evidence type="ECO:0000313" key="3">
    <source>
        <dbReference type="Proteomes" id="UP000192393"/>
    </source>
</evidence>
<feature type="transmembrane region" description="Helical" evidence="1">
    <location>
        <begin position="76"/>
        <end position="93"/>
    </location>
</feature>
<evidence type="ECO:0000313" key="2">
    <source>
        <dbReference type="EMBL" id="SMC32547.1"/>
    </source>
</evidence>
<organism evidence="2 3">
    <name type="scientific">Moheibacter sediminis</name>
    <dbReference type="NCBI Taxonomy" id="1434700"/>
    <lineage>
        <taxon>Bacteria</taxon>
        <taxon>Pseudomonadati</taxon>
        <taxon>Bacteroidota</taxon>
        <taxon>Flavobacteriia</taxon>
        <taxon>Flavobacteriales</taxon>
        <taxon>Weeksellaceae</taxon>
        <taxon>Moheibacter</taxon>
    </lineage>
</organism>
<dbReference type="STRING" id="1434700.SAMN06296427_10192"/>
<sequence>MKRFYSVLQKITAALCGIIISWFAVYFLRGEEFSLTFSDRVFASYFPQILVFATGVSIYLLFIFQIKSNLKWWKKLLILLIGFLFATIPFLLYHGHFQYQEHSFWNREISKSKNLYFNKSHSSETIKIIESKSQIDTLKIEIDTIHSKQITPYFELQNPVKIVKSEKANWELGK</sequence>
<proteinExistence type="predicted"/>
<dbReference type="AlphaFoldDB" id="A0A1W1Y8R3"/>
<keyword evidence="1" id="KW-0812">Transmembrane</keyword>
<reference evidence="2 3" key="1">
    <citation type="submission" date="2017-04" db="EMBL/GenBank/DDBJ databases">
        <authorList>
            <person name="Afonso C.L."/>
            <person name="Miller P.J."/>
            <person name="Scott M.A."/>
            <person name="Spackman E."/>
            <person name="Goraichik I."/>
            <person name="Dimitrov K.M."/>
            <person name="Suarez D.L."/>
            <person name="Swayne D.E."/>
        </authorList>
    </citation>
    <scope>NUCLEOTIDE SEQUENCE [LARGE SCALE GENOMIC DNA]</scope>
    <source>
        <strain evidence="2 3">CGMCC 1.12708</strain>
    </source>
</reference>